<feature type="transmembrane region" description="Helical" evidence="1">
    <location>
        <begin position="227"/>
        <end position="246"/>
    </location>
</feature>
<feature type="transmembrane region" description="Helical" evidence="1">
    <location>
        <begin position="202"/>
        <end position="221"/>
    </location>
</feature>
<dbReference type="RefSeq" id="WP_161860688.1">
    <property type="nucleotide sequence ID" value="NZ_CP046620.1"/>
</dbReference>
<feature type="transmembrane region" description="Helical" evidence="1">
    <location>
        <begin position="119"/>
        <end position="137"/>
    </location>
</feature>
<keyword evidence="1" id="KW-0812">Transmembrane</keyword>
<dbReference type="EMBL" id="CP046620">
    <property type="protein sequence ID" value="QHQ34117.1"/>
    <property type="molecule type" value="Genomic_DNA"/>
</dbReference>
<protein>
    <submittedName>
        <fullName evidence="2">Uncharacterized protein</fullName>
    </submittedName>
</protein>
<keyword evidence="3" id="KW-1185">Reference proteome</keyword>
<feature type="transmembrane region" description="Helical" evidence="1">
    <location>
        <begin position="157"/>
        <end position="181"/>
    </location>
</feature>
<evidence type="ECO:0000313" key="3">
    <source>
        <dbReference type="Proteomes" id="UP000464495"/>
    </source>
</evidence>
<keyword evidence="1" id="KW-1133">Transmembrane helix</keyword>
<organism evidence="2 3">
    <name type="scientific">Algicella marina</name>
    <dbReference type="NCBI Taxonomy" id="2683284"/>
    <lineage>
        <taxon>Bacteria</taxon>
        <taxon>Pseudomonadati</taxon>
        <taxon>Pseudomonadota</taxon>
        <taxon>Alphaproteobacteria</taxon>
        <taxon>Rhodobacterales</taxon>
        <taxon>Paracoccaceae</taxon>
        <taxon>Algicella</taxon>
    </lineage>
</organism>
<proteinExistence type="predicted"/>
<feature type="transmembrane region" description="Helical" evidence="1">
    <location>
        <begin position="7"/>
        <end position="25"/>
    </location>
</feature>
<sequence length="310" mass="34216">MNFEAAFAVLALIVSGLFGLLWLFSPYLTHGILILLNVVLGTLAATILLAAMTIWSPSRQDWLGRHLSVETFAPFYAPTMQAVLRRVMGWVGQVTEDGGTRGLPRLFAGSLTYRLMDRALLVAVLYPLMLIFLHWQWTGEDGRLGGMVVLEREERDWVRHLSFSIVAFAFFLVPIAGSVATRWSLPLRKFAERLQMAGDRLLSWRMVAVLFSVILIFAILIGFYFLLIMGIGFAIGLSVLFANVGVVDAARAFDFAFAFTYVVMFPFLVAFSFSISGAVAGLLSVSVAIVIAVAFANPGSMIVFITMAFF</sequence>
<evidence type="ECO:0000313" key="2">
    <source>
        <dbReference type="EMBL" id="QHQ34117.1"/>
    </source>
</evidence>
<feature type="transmembrane region" description="Helical" evidence="1">
    <location>
        <begin position="31"/>
        <end position="55"/>
    </location>
</feature>
<gene>
    <name evidence="2" type="ORF">GO499_02410</name>
</gene>
<feature type="transmembrane region" description="Helical" evidence="1">
    <location>
        <begin position="285"/>
        <end position="309"/>
    </location>
</feature>
<feature type="transmembrane region" description="Helical" evidence="1">
    <location>
        <begin position="258"/>
        <end position="279"/>
    </location>
</feature>
<dbReference type="Proteomes" id="UP000464495">
    <property type="component" value="Chromosome"/>
</dbReference>
<evidence type="ECO:0000256" key="1">
    <source>
        <dbReference type="SAM" id="Phobius"/>
    </source>
</evidence>
<name>A0A6P1SWI0_9RHOB</name>
<reference evidence="2 3" key="1">
    <citation type="submission" date="2019-12" db="EMBL/GenBank/DDBJ databases">
        <title>Complete genome sequence of Algicella marina strain 9Alg 56(T) isolated from the red alga Tichocarpus crinitus.</title>
        <authorList>
            <person name="Kim S.-G."/>
            <person name="Nedashkovskaya O.I."/>
        </authorList>
    </citation>
    <scope>NUCLEOTIDE SEQUENCE [LARGE SCALE GENOMIC DNA]</scope>
    <source>
        <strain evidence="2 3">9Alg 56</strain>
    </source>
</reference>
<dbReference type="AlphaFoldDB" id="A0A6P1SWI0"/>
<accession>A0A6P1SWI0</accession>
<keyword evidence="1" id="KW-0472">Membrane</keyword>
<dbReference type="KEGG" id="amaq:GO499_02410"/>